<dbReference type="GO" id="GO:0046983">
    <property type="term" value="F:protein dimerization activity"/>
    <property type="evidence" value="ECO:0007669"/>
    <property type="project" value="InterPro"/>
</dbReference>
<evidence type="ECO:0000313" key="2">
    <source>
        <dbReference type="EMBL" id="ETO75690.1"/>
    </source>
</evidence>
<dbReference type="Pfam" id="PF05699">
    <property type="entry name" value="Dimer_Tnp_hAT"/>
    <property type="match status" value="1"/>
</dbReference>
<evidence type="ECO:0000259" key="1">
    <source>
        <dbReference type="Pfam" id="PF05699"/>
    </source>
</evidence>
<evidence type="ECO:0000313" key="3">
    <source>
        <dbReference type="Proteomes" id="UP000028582"/>
    </source>
</evidence>
<gene>
    <name evidence="2" type="ORF">F444_08769</name>
</gene>
<accession>A0A081A9X9</accession>
<dbReference type="Proteomes" id="UP000028582">
    <property type="component" value="Unassembled WGS sequence"/>
</dbReference>
<protein>
    <recommendedName>
        <fullName evidence="1">HAT C-terminal dimerisation domain-containing protein</fullName>
    </recommendedName>
</protein>
<organism evidence="2 3">
    <name type="scientific">Phytophthora nicotianae P1976</name>
    <dbReference type="NCBI Taxonomy" id="1317066"/>
    <lineage>
        <taxon>Eukaryota</taxon>
        <taxon>Sar</taxon>
        <taxon>Stramenopiles</taxon>
        <taxon>Oomycota</taxon>
        <taxon>Peronosporomycetes</taxon>
        <taxon>Peronosporales</taxon>
        <taxon>Peronosporaceae</taxon>
        <taxon>Phytophthora</taxon>
    </lineage>
</organism>
<dbReference type="SUPFAM" id="SSF53098">
    <property type="entry name" value="Ribonuclease H-like"/>
    <property type="match status" value="1"/>
</dbReference>
<dbReference type="OrthoDB" id="145101at2759"/>
<sequence length="563" mass="63622">MPAPASEERNYLFRSKKPIVQKDGSTSEKHHWWICKQCHAAHDNSGGKIAAPSLVRDRADAYRSHLKRCPFHRGEALVVSAIEEPRSTISSAQSIPSFGSSSSSTAKWQKRMSDFFLSVEEQRSFERDLLEFQSECALPVYFIEKPSTKRLFARMPQYGLPSRKEIGGRMLKANAETAEQASNANLRERQEETGGRVNFLCDVWQNVARLHLLACHLFLFGVLVQFELLSCDSNHHGIAIAKQMEEAIARALALGWIVRAAITDDAGQCARARRILALRWPNIVFLRCFAHDVNNLVKAVLKTVFKTVTKQAATVTATLNSSSSNMQACFASLLRVRSALGDLVHAYRNDPEFPKASFRLQKDDNTMTDVVRCYGKIHAAFVASPYASHLVPVVEKRWANCDQPLMLLAFALHPLYVTHTRRLIEAHNNTVFLMSVDGISAAADYYYRRYVDANNNSGDVDKWLWGKCTPKKYTDFTDPNGILQSSGVIAFWVYVGDSKCGKESKLPQIAKVILSVSVNTATCERYFSELGLIHTPRRNKLRFDMTRLISIIRNEVRERNRRE</sequence>
<dbReference type="EMBL" id="ANJA01001632">
    <property type="protein sequence ID" value="ETO75690.1"/>
    <property type="molecule type" value="Genomic_DNA"/>
</dbReference>
<name>A0A081A9X9_PHYNI</name>
<reference evidence="2 3" key="1">
    <citation type="submission" date="2013-11" db="EMBL/GenBank/DDBJ databases">
        <title>The Genome Sequence of Phytophthora parasitica P1976.</title>
        <authorList>
            <consortium name="The Broad Institute Genomics Platform"/>
            <person name="Russ C."/>
            <person name="Tyler B."/>
            <person name="Panabieres F."/>
            <person name="Shan W."/>
            <person name="Tripathy S."/>
            <person name="Grunwald N."/>
            <person name="Machado M."/>
            <person name="Johnson C.S."/>
            <person name="Walker B."/>
            <person name="Young S."/>
            <person name="Zeng Q."/>
            <person name="Gargeya S."/>
            <person name="Fitzgerald M."/>
            <person name="Haas B."/>
            <person name="Abouelleil A."/>
            <person name="Allen A.W."/>
            <person name="Alvarado L."/>
            <person name="Arachchi H.M."/>
            <person name="Berlin A.M."/>
            <person name="Chapman S.B."/>
            <person name="Gainer-Dewar J."/>
            <person name="Goldberg J."/>
            <person name="Griggs A."/>
            <person name="Gujja S."/>
            <person name="Hansen M."/>
            <person name="Howarth C."/>
            <person name="Imamovic A."/>
            <person name="Ireland A."/>
            <person name="Larimer J."/>
            <person name="McCowan C."/>
            <person name="Murphy C."/>
            <person name="Pearson M."/>
            <person name="Poon T.W."/>
            <person name="Priest M."/>
            <person name="Roberts A."/>
            <person name="Saif S."/>
            <person name="Shea T."/>
            <person name="Sisk P."/>
            <person name="Sykes S."/>
            <person name="Wortman J."/>
            <person name="Nusbaum C."/>
            <person name="Birren B."/>
        </authorList>
    </citation>
    <scope>NUCLEOTIDE SEQUENCE [LARGE SCALE GENOMIC DNA]</scope>
    <source>
        <strain evidence="2 3">P1976</strain>
    </source>
</reference>
<dbReference type="InterPro" id="IPR008906">
    <property type="entry name" value="HATC_C_dom"/>
</dbReference>
<dbReference type="InterPro" id="IPR012337">
    <property type="entry name" value="RNaseH-like_sf"/>
</dbReference>
<dbReference type="AlphaFoldDB" id="A0A081A9X9"/>
<comment type="caution">
    <text evidence="2">The sequence shown here is derived from an EMBL/GenBank/DDBJ whole genome shotgun (WGS) entry which is preliminary data.</text>
</comment>
<proteinExistence type="predicted"/>
<feature type="domain" description="HAT C-terminal dimerisation" evidence="1">
    <location>
        <begin position="488"/>
        <end position="554"/>
    </location>
</feature>